<comment type="similarity">
    <text evidence="1">Belongs to the paxM FAD-dependent monooxygenase family.</text>
</comment>
<feature type="domain" description="FAD-binding" evidence="6">
    <location>
        <begin position="11"/>
        <end position="178"/>
    </location>
</feature>
<dbReference type="InterPro" id="IPR002938">
    <property type="entry name" value="FAD-bd"/>
</dbReference>
<proteinExistence type="inferred from homology"/>
<evidence type="ECO:0000256" key="1">
    <source>
        <dbReference type="ARBA" id="ARBA00007992"/>
    </source>
</evidence>
<keyword evidence="3" id="KW-0274">FAD</keyword>
<dbReference type="PANTHER" id="PTHR13789">
    <property type="entry name" value="MONOOXYGENASE"/>
    <property type="match status" value="1"/>
</dbReference>
<sequence length="421" mass="45843">MSDDTAISERLRVAIIGSGIAGLSAAAFLRKHAQLSVTIYERREAGFQETSAGIGIMKNGISVAKQLGIDREEVRAVMGAGFRTYNIREEEMSRSLVGDGPDGEGALWLIFRQNLRDALLRMAVNERGVGQPVKVVYGSRVVGVDPEAGVLDFADGTSVESDLIIGADGIRSVVRNAVIPSTHPVPAPCGLSMYRFVLPMDIVKNAIGHNHENPAVYDYSKGTFATIIAAGDEGNRNVVMYPCRGYELMNIAFAVPDGSLRYPDQLQYSWNAAGNKEDMVEALRGFPDWLQRISRCASRVNLFQLRDQEPLPTYIKGRTVLIGDAAHAMVPYQGQGANQAFEDAEGLNAVLADVTERDEIPGLLQIWDSVRRPRASEVQKASRSSQTKIASKEASEAISSVRPYTSMKEALELLQGNKLVA</sequence>
<organism evidence="7 8">
    <name type="scientific">Diaporthe eres</name>
    <name type="common">Phomopsis oblonga</name>
    <dbReference type="NCBI Taxonomy" id="83184"/>
    <lineage>
        <taxon>Eukaryota</taxon>
        <taxon>Fungi</taxon>
        <taxon>Dikarya</taxon>
        <taxon>Ascomycota</taxon>
        <taxon>Pezizomycotina</taxon>
        <taxon>Sordariomycetes</taxon>
        <taxon>Sordariomycetidae</taxon>
        <taxon>Diaporthales</taxon>
        <taxon>Diaporthaceae</taxon>
        <taxon>Diaporthe</taxon>
        <taxon>Diaporthe eres species complex</taxon>
    </lineage>
</organism>
<dbReference type="InterPro" id="IPR036188">
    <property type="entry name" value="FAD/NAD-bd_sf"/>
</dbReference>
<evidence type="ECO:0000313" key="8">
    <source>
        <dbReference type="Proteomes" id="UP001430848"/>
    </source>
</evidence>
<dbReference type="Gene3D" id="3.50.50.60">
    <property type="entry name" value="FAD/NAD(P)-binding domain"/>
    <property type="match status" value="1"/>
</dbReference>
<keyword evidence="8" id="KW-1185">Reference proteome</keyword>
<keyword evidence="4" id="KW-0560">Oxidoreductase</keyword>
<dbReference type="Pfam" id="PF01494">
    <property type="entry name" value="FAD_binding_3"/>
    <property type="match status" value="2"/>
</dbReference>
<comment type="caution">
    <text evidence="7">The sequence shown here is derived from an EMBL/GenBank/DDBJ whole genome shotgun (WGS) entry which is preliminary data.</text>
</comment>
<gene>
    <name evidence="7" type="ORF">SLS63_009668</name>
</gene>
<evidence type="ECO:0000259" key="6">
    <source>
        <dbReference type="Pfam" id="PF01494"/>
    </source>
</evidence>
<dbReference type="InterPro" id="IPR050493">
    <property type="entry name" value="FAD-dep_Monooxygenase_BioMet"/>
</dbReference>
<dbReference type="Proteomes" id="UP001430848">
    <property type="component" value="Unassembled WGS sequence"/>
</dbReference>
<feature type="domain" description="FAD-binding" evidence="6">
    <location>
        <begin position="312"/>
        <end position="380"/>
    </location>
</feature>
<evidence type="ECO:0000256" key="2">
    <source>
        <dbReference type="ARBA" id="ARBA00022630"/>
    </source>
</evidence>
<evidence type="ECO:0000256" key="3">
    <source>
        <dbReference type="ARBA" id="ARBA00022827"/>
    </source>
</evidence>
<evidence type="ECO:0000256" key="5">
    <source>
        <dbReference type="ARBA" id="ARBA00023033"/>
    </source>
</evidence>
<keyword evidence="2" id="KW-0285">Flavoprotein</keyword>
<dbReference type="PANTHER" id="PTHR13789:SF314">
    <property type="entry name" value="FAD-BINDING DOMAIN-CONTAINING PROTEIN"/>
    <property type="match status" value="1"/>
</dbReference>
<accession>A0ABR1NZE3</accession>
<dbReference type="PRINTS" id="PR00420">
    <property type="entry name" value="RNGMNOXGNASE"/>
</dbReference>
<name>A0ABR1NZE3_DIAER</name>
<dbReference type="EMBL" id="JAKNSF020000072">
    <property type="protein sequence ID" value="KAK7720885.1"/>
    <property type="molecule type" value="Genomic_DNA"/>
</dbReference>
<protein>
    <recommendedName>
        <fullName evidence="6">FAD-binding domain-containing protein</fullName>
    </recommendedName>
</protein>
<reference evidence="7 8" key="1">
    <citation type="submission" date="2024-02" db="EMBL/GenBank/DDBJ databases">
        <title>De novo assembly and annotation of 12 fungi associated with fruit tree decline syndrome in Ontario, Canada.</title>
        <authorList>
            <person name="Sulman M."/>
            <person name="Ellouze W."/>
            <person name="Ilyukhin E."/>
        </authorList>
    </citation>
    <scope>NUCLEOTIDE SEQUENCE [LARGE SCALE GENOMIC DNA]</scope>
    <source>
        <strain evidence="7 8">M169</strain>
    </source>
</reference>
<dbReference type="SUPFAM" id="SSF54373">
    <property type="entry name" value="FAD-linked reductases, C-terminal domain"/>
    <property type="match status" value="1"/>
</dbReference>
<keyword evidence="5" id="KW-0503">Monooxygenase</keyword>
<evidence type="ECO:0000256" key="4">
    <source>
        <dbReference type="ARBA" id="ARBA00023002"/>
    </source>
</evidence>
<evidence type="ECO:0000313" key="7">
    <source>
        <dbReference type="EMBL" id="KAK7720885.1"/>
    </source>
</evidence>
<dbReference type="SUPFAM" id="SSF51905">
    <property type="entry name" value="FAD/NAD(P)-binding domain"/>
    <property type="match status" value="1"/>
</dbReference>